<dbReference type="GeneID" id="78249216"/>
<evidence type="ECO:0000313" key="2">
    <source>
        <dbReference type="EMBL" id="AGU14522.1"/>
    </source>
</evidence>
<gene>
    <name evidence="2" type="ORF">CARG_01755</name>
</gene>
<dbReference type="HOGENOM" id="CLU_076053_1_0_11"/>
<dbReference type="eggNOG" id="COG0318">
    <property type="taxonomic scope" value="Bacteria"/>
</dbReference>
<organism evidence="2 3">
    <name type="scientific">Corynebacterium argentoratense DSM 44202</name>
    <dbReference type="NCBI Taxonomy" id="1348662"/>
    <lineage>
        <taxon>Bacteria</taxon>
        <taxon>Bacillati</taxon>
        <taxon>Actinomycetota</taxon>
        <taxon>Actinomycetes</taxon>
        <taxon>Mycobacteriales</taxon>
        <taxon>Corynebacteriaceae</taxon>
        <taxon>Corynebacterium</taxon>
    </lineage>
</organism>
<dbReference type="InterPro" id="IPR017523">
    <property type="entry name" value="Rv3268"/>
</dbReference>
<dbReference type="Proteomes" id="UP000016943">
    <property type="component" value="Chromosome"/>
</dbReference>
<dbReference type="SUPFAM" id="SSF56801">
    <property type="entry name" value="Acetyl-CoA synthetase-like"/>
    <property type="match status" value="1"/>
</dbReference>
<evidence type="ECO:0000259" key="1">
    <source>
        <dbReference type="Pfam" id="PF00501"/>
    </source>
</evidence>
<dbReference type="RefSeq" id="WP_020975660.1">
    <property type="nucleotide sequence ID" value="NC_022198.1"/>
</dbReference>
<dbReference type="EMBL" id="CP006365">
    <property type="protein sequence ID" value="AGU14522.1"/>
    <property type="molecule type" value="Genomic_DNA"/>
</dbReference>
<dbReference type="KEGG" id="caz:CARG_01755"/>
<name>U3GYB0_9CORY</name>
<keyword evidence="3" id="KW-1185">Reference proteome</keyword>
<feature type="domain" description="AMP-dependent synthetase/ligase" evidence="1">
    <location>
        <begin position="27"/>
        <end position="81"/>
    </location>
</feature>
<dbReference type="AlphaFoldDB" id="U3GYB0"/>
<dbReference type="InterPro" id="IPR042099">
    <property type="entry name" value="ANL_N_sf"/>
</dbReference>
<reference evidence="2 3" key="1">
    <citation type="journal article" date="2013" name="Genome Announc.">
        <title>Whole-Genome Sequence of the Clinical Strain Corynebacterium argentoratense DSM 44202, Isolated from a Human Throat Specimen.</title>
        <authorList>
            <person name="Bomholt C."/>
            <person name="Glaub A."/>
            <person name="Gravermann K."/>
            <person name="Albersmeier A."/>
            <person name="Brinkrolf K."/>
            <person name="Ruckert C."/>
            <person name="Tauch A."/>
        </authorList>
    </citation>
    <scope>NUCLEOTIDE SEQUENCE [LARGE SCALE GENOMIC DNA]</scope>
    <source>
        <strain evidence="2">DSM 44202</strain>
    </source>
</reference>
<dbReference type="STRING" id="1348662.CARG_01755"/>
<dbReference type="PATRIC" id="fig|1348662.3.peg.344"/>
<proteinExistence type="predicted"/>
<accession>U3GYB0</accession>
<protein>
    <recommendedName>
        <fullName evidence="1">AMP-dependent synthetase/ligase domain-containing protein</fullName>
    </recommendedName>
</protein>
<dbReference type="NCBIfam" id="TIGR03089">
    <property type="entry name" value="TIGR03089 family protein"/>
    <property type="match status" value="1"/>
</dbReference>
<evidence type="ECO:0000313" key="3">
    <source>
        <dbReference type="Proteomes" id="UP000016943"/>
    </source>
</evidence>
<dbReference type="Pfam" id="PF00501">
    <property type="entry name" value="AMP-binding"/>
    <property type="match status" value="1"/>
</dbReference>
<dbReference type="OrthoDB" id="3396763at2"/>
<dbReference type="Gene3D" id="3.40.50.12780">
    <property type="entry name" value="N-terminal domain of ligase-like"/>
    <property type="match status" value="1"/>
</dbReference>
<sequence length="213" mass="23048">MSFLSHLDDLSTPRLTVYNEVDGSRLDFSGATLDNWASKVANMLRDEYDLEPGDSVGMLLPNGWAYAVIALGALKAGMHIVDQPQALTFISAQQVDTFSSDDAEMVAVISDHPLGLGVTETGGSLPQWAEDFFPLVRTYPDHYPHACQPLPDLVGTTNDCPGRRVLSCGWSDAATFRDVIILPIAAGGSAVTVLSDGEVSEQRLRHIREAEKC</sequence>
<dbReference type="InterPro" id="IPR000873">
    <property type="entry name" value="AMP-dep_synth/lig_dom"/>
</dbReference>